<protein>
    <submittedName>
        <fullName evidence="1">Uncharacterized protein</fullName>
    </submittedName>
</protein>
<dbReference type="EMBL" id="BAAALN010000019">
    <property type="protein sequence ID" value="GAA1252170.1"/>
    <property type="molecule type" value="Genomic_DNA"/>
</dbReference>
<dbReference type="Proteomes" id="UP001500653">
    <property type="component" value="Unassembled WGS sequence"/>
</dbReference>
<evidence type="ECO:0000313" key="2">
    <source>
        <dbReference type="Proteomes" id="UP001500653"/>
    </source>
</evidence>
<name>A0ABP4H6N2_9PSEU</name>
<gene>
    <name evidence="1" type="ORF">GCM10009676_43780</name>
</gene>
<proteinExistence type="predicted"/>
<sequence length="66" mass="7423">MLFLRRFAHRCARWTAAIVEECHRPAEVPGTGVRFVPGRLLHCAERPVPERPVSWRCADEVAALAG</sequence>
<comment type="caution">
    <text evidence="1">The sequence shown here is derived from an EMBL/GenBank/DDBJ whole genome shotgun (WGS) entry which is preliminary data.</text>
</comment>
<evidence type="ECO:0000313" key="1">
    <source>
        <dbReference type="EMBL" id="GAA1252170.1"/>
    </source>
</evidence>
<reference evidence="2" key="1">
    <citation type="journal article" date="2019" name="Int. J. Syst. Evol. Microbiol.">
        <title>The Global Catalogue of Microorganisms (GCM) 10K type strain sequencing project: providing services to taxonomists for standard genome sequencing and annotation.</title>
        <authorList>
            <consortium name="The Broad Institute Genomics Platform"/>
            <consortium name="The Broad Institute Genome Sequencing Center for Infectious Disease"/>
            <person name="Wu L."/>
            <person name="Ma J."/>
        </authorList>
    </citation>
    <scope>NUCLEOTIDE SEQUENCE [LARGE SCALE GENOMIC DNA]</scope>
    <source>
        <strain evidence="2">JCM 13023</strain>
    </source>
</reference>
<keyword evidence="2" id="KW-1185">Reference proteome</keyword>
<organism evidence="1 2">
    <name type="scientific">Prauserella halophila</name>
    <dbReference type="NCBI Taxonomy" id="185641"/>
    <lineage>
        <taxon>Bacteria</taxon>
        <taxon>Bacillati</taxon>
        <taxon>Actinomycetota</taxon>
        <taxon>Actinomycetes</taxon>
        <taxon>Pseudonocardiales</taxon>
        <taxon>Pseudonocardiaceae</taxon>
        <taxon>Prauserella</taxon>
    </lineage>
</organism>
<dbReference type="RefSeq" id="WP_253865252.1">
    <property type="nucleotide sequence ID" value="NZ_BAAALN010000019.1"/>
</dbReference>
<accession>A0ABP4H6N2</accession>